<organism evidence="7 8">
    <name type="scientific">Polychaeton citri CBS 116435</name>
    <dbReference type="NCBI Taxonomy" id="1314669"/>
    <lineage>
        <taxon>Eukaryota</taxon>
        <taxon>Fungi</taxon>
        <taxon>Dikarya</taxon>
        <taxon>Ascomycota</taxon>
        <taxon>Pezizomycotina</taxon>
        <taxon>Dothideomycetes</taxon>
        <taxon>Dothideomycetidae</taxon>
        <taxon>Capnodiales</taxon>
        <taxon>Capnodiaceae</taxon>
        <taxon>Polychaeton</taxon>
    </lineage>
</organism>
<sequence>MSQTQDLNRALLRPTIIHILRAAGFHSTRPSVLDTVTNIAERYLVLLAATTAQHAYSSHNDHVPDVSDVRMALSDCGSLIPLLQAGEEGWLERMRRPIEEIGLDDKGGKQRVTGEKRKREEDDVKDITDFKAWVEGPVHAEARRIAGLVPDASTTGVIGVGGGLVQGEDWFHALKKKYAKAGGGMDVEDGRLAGTVLGKPVEDREVLIDGGPVQRLKDWRPKIEKRANNVQTPTDEDDRPLKQRATQA</sequence>
<feature type="region of interest" description="Disordered" evidence="5">
    <location>
        <begin position="219"/>
        <end position="248"/>
    </location>
</feature>
<evidence type="ECO:0000256" key="2">
    <source>
        <dbReference type="ARBA" id="ARBA00023015"/>
    </source>
</evidence>
<dbReference type="InterPro" id="IPR006565">
    <property type="entry name" value="BTP"/>
</dbReference>
<dbReference type="GO" id="GO:0046982">
    <property type="term" value="F:protein heterodimerization activity"/>
    <property type="evidence" value="ECO:0007669"/>
    <property type="project" value="InterPro"/>
</dbReference>
<evidence type="ECO:0000313" key="8">
    <source>
        <dbReference type="Proteomes" id="UP000799441"/>
    </source>
</evidence>
<comment type="caution">
    <text evidence="7">The sequence shown here is derived from an EMBL/GenBank/DDBJ whole genome shotgun (WGS) entry which is preliminary data.</text>
</comment>
<evidence type="ECO:0000313" key="7">
    <source>
        <dbReference type="EMBL" id="KAF2724957.1"/>
    </source>
</evidence>
<dbReference type="EMBL" id="MU003769">
    <property type="protein sequence ID" value="KAF2724957.1"/>
    <property type="molecule type" value="Genomic_DNA"/>
</dbReference>
<dbReference type="InterPro" id="IPR009072">
    <property type="entry name" value="Histone-fold"/>
</dbReference>
<protein>
    <recommendedName>
        <fullName evidence="6">Bromodomain associated domain-containing protein</fullName>
    </recommendedName>
</protein>
<keyword evidence="3" id="KW-0804">Transcription</keyword>
<evidence type="ECO:0000256" key="5">
    <source>
        <dbReference type="SAM" id="MobiDB-lite"/>
    </source>
</evidence>
<evidence type="ECO:0000256" key="3">
    <source>
        <dbReference type="ARBA" id="ARBA00023163"/>
    </source>
</evidence>
<evidence type="ECO:0000256" key="1">
    <source>
        <dbReference type="ARBA" id="ARBA00004123"/>
    </source>
</evidence>
<gene>
    <name evidence="7" type="ORF">K431DRAFT_317894</name>
</gene>
<dbReference type="Proteomes" id="UP000799441">
    <property type="component" value="Unassembled WGS sequence"/>
</dbReference>
<evidence type="ECO:0000256" key="4">
    <source>
        <dbReference type="ARBA" id="ARBA00023242"/>
    </source>
</evidence>
<dbReference type="GO" id="GO:0005634">
    <property type="term" value="C:nucleus"/>
    <property type="evidence" value="ECO:0007669"/>
    <property type="project" value="UniProtKB-SubCell"/>
</dbReference>
<dbReference type="SMART" id="SM00576">
    <property type="entry name" value="BTP"/>
    <property type="match status" value="1"/>
</dbReference>
<comment type="subcellular location">
    <subcellularLocation>
        <location evidence="1">Nucleus</location>
    </subcellularLocation>
</comment>
<keyword evidence="2" id="KW-0805">Transcription regulation</keyword>
<reference evidence="7" key="1">
    <citation type="journal article" date="2020" name="Stud. Mycol.">
        <title>101 Dothideomycetes genomes: a test case for predicting lifestyles and emergence of pathogens.</title>
        <authorList>
            <person name="Haridas S."/>
            <person name="Albert R."/>
            <person name="Binder M."/>
            <person name="Bloem J."/>
            <person name="Labutti K."/>
            <person name="Salamov A."/>
            <person name="Andreopoulos B."/>
            <person name="Baker S."/>
            <person name="Barry K."/>
            <person name="Bills G."/>
            <person name="Bluhm B."/>
            <person name="Cannon C."/>
            <person name="Castanera R."/>
            <person name="Culley D."/>
            <person name="Daum C."/>
            <person name="Ezra D."/>
            <person name="Gonzalez J."/>
            <person name="Henrissat B."/>
            <person name="Kuo A."/>
            <person name="Liang C."/>
            <person name="Lipzen A."/>
            <person name="Lutzoni F."/>
            <person name="Magnuson J."/>
            <person name="Mondo S."/>
            <person name="Nolan M."/>
            <person name="Ohm R."/>
            <person name="Pangilinan J."/>
            <person name="Park H.-J."/>
            <person name="Ramirez L."/>
            <person name="Alfaro M."/>
            <person name="Sun H."/>
            <person name="Tritt A."/>
            <person name="Yoshinaga Y."/>
            <person name="Zwiers L.-H."/>
            <person name="Turgeon B."/>
            <person name="Goodwin S."/>
            <person name="Spatafora J."/>
            <person name="Crous P."/>
            <person name="Grigoriev I."/>
        </authorList>
    </citation>
    <scope>NUCLEOTIDE SEQUENCE</scope>
    <source>
        <strain evidence="7">CBS 116435</strain>
    </source>
</reference>
<dbReference type="OrthoDB" id="5402929at2759"/>
<accession>A0A9P4QHP5</accession>
<dbReference type="AlphaFoldDB" id="A0A9P4QHP5"/>
<proteinExistence type="predicted"/>
<feature type="domain" description="Bromodomain associated" evidence="6">
    <location>
        <begin position="5"/>
        <end position="82"/>
    </location>
</feature>
<evidence type="ECO:0000259" key="6">
    <source>
        <dbReference type="SMART" id="SM00576"/>
    </source>
</evidence>
<keyword evidence="4" id="KW-0539">Nucleus</keyword>
<name>A0A9P4QHP5_9PEZI</name>
<dbReference type="Gene3D" id="1.10.20.10">
    <property type="entry name" value="Histone, subunit A"/>
    <property type="match status" value="1"/>
</dbReference>
<dbReference type="CDD" id="cd00076">
    <property type="entry name" value="HFD_SF"/>
    <property type="match status" value="1"/>
</dbReference>
<dbReference type="Pfam" id="PF07524">
    <property type="entry name" value="Bromo_TP"/>
    <property type="match status" value="1"/>
</dbReference>
<keyword evidence="8" id="KW-1185">Reference proteome</keyword>